<evidence type="ECO:0000313" key="1">
    <source>
        <dbReference type="EMBL" id="RJG15636.1"/>
    </source>
</evidence>
<reference evidence="1 2" key="1">
    <citation type="submission" date="2018-09" db="EMBL/GenBank/DDBJ databases">
        <title>Paenibacillus SK2017-BO5.</title>
        <authorList>
            <person name="Piskunova J.V."/>
            <person name="Dubiley S.A."/>
            <person name="Severinov K.V."/>
        </authorList>
    </citation>
    <scope>NUCLEOTIDE SEQUENCE [LARGE SCALE GENOMIC DNA]</scope>
    <source>
        <strain evidence="1 2">BO5</strain>
    </source>
</reference>
<dbReference type="RefSeq" id="WP_119796810.1">
    <property type="nucleotide sequence ID" value="NZ_QYZD01000070.1"/>
</dbReference>
<dbReference type="AlphaFoldDB" id="A0A3A3G9R1"/>
<dbReference type="OrthoDB" id="2864903at2"/>
<dbReference type="EMBL" id="QYZD01000070">
    <property type="protein sequence ID" value="RJG15636.1"/>
    <property type="molecule type" value="Genomic_DNA"/>
</dbReference>
<sequence length="183" mass="21099">MHDYSEIIKALKQPLPDGAMRSYEENQNHKYFPIQVYIDLLESITEGEYNYEIRELEVNTSGKYVKAIVRIEIQGRFRDGHALCDIKQSNTANATDLAMSTAFKNALDKWQVGWINLAPFEKWGNNPGISLLNNNNTLADSDTCIKCGRQLTEMEKNQLKRIPKNSLQFCTTCLPEHLRRKMK</sequence>
<name>A0A3A3G9R1_PANTH</name>
<comment type="caution">
    <text evidence="1">The sequence shown here is derived from an EMBL/GenBank/DDBJ whole genome shotgun (WGS) entry which is preliminary data.</text>
</comment>
<accession>A0A3A3G9R1</accession>
<dbReference type="Proteomes" id="UP000266177">
    <property type="component" value="Unassembled WGS sequence"/>
</dbReference>
<evidence type="ECO:0000313" key="2">
    <source>
        <dbReference type="Proteomes" id="UP000266177"/>
    </source>
</evidence>
<organism evidence="1 2">
    <name type="scientific">Paenibacillus thiaminolyticus</name>
    <name type="common">Bacillus thiaminolyticus</name>
    <dbReference type="NCBI Taxonomy" id="49283"/>
    <lineage>
        <taxon>Bacteria</taxon>
        <taxon>Bacillati</taxon>
        <taxon>Bacillota</taxon>
        <taxon>Bacilli</taxon>
        <taxon>Bacillales</taxon>
        <taxon>Paenibacillaceae</taxon>
        <taxon>Paenibacillus</taxon>
    </lineage>
</organism>
<protein>
    <submittedName>
        <fullName evidence="1">Uncharacterized protein</fullName>
    </submittedName>
</protein>
<proteinExistence type="predicted"/>
<gene>
    <name evidence="1" type="ORF">DQX05_29585</name>
</gene>